<dbReference type="STRING" id="81857.IV38_GL001145"/>
<dbReference type="EMBL" id="JQAT01000002">
    <property type="protein sequence ID" value="KRN28935.1"/>
    <property type="molecule type" value="Genomic_DNA"/>
</dbReference>
<keyword evidence="4" id="KW-1185">Reference proteome</keyword>
<comment type="caution">
    <text evidence="3">The sequence shown here is derived from an EMBL/GenBank/DDBJ whole genome shotgun (WGS) entry which is preliminary data.</text>
</comment>
<dbReference type="AlphaFoldDB" id="A0A0R2FWA5"/>
<dbReference type="Proteomes" id="UP000051751">
    <property type="component" value="Unassembled WGS sequence"/>
</dbReference>
<sequence>MIQTAAQPSLNKLLNLKNGPFVTLVIGRPQTKQAVRKTQLEFKQLLSYAHRQFERFVPQADWNGYERRLQQKLDPSFWLDGYGQTVIMLVTADQILTYYSRDAMANEVTVSEHPNLLPLVNHAQQFEYLLLALGRDRMRLFCGDRDQLIEFHLNDEAPTTMQKALGDNELRGGELNFTSKGDGGVVYHGHNDKKQEQAIDQKNYYQIVDQFVTSQFSRPLQLPVVLMAVPETQTLFRKVSKNPLLSEHVYLPLSPAQFSPAQYKDQLTQIVTQWYDQEITVIAQQYHQAVQKQQVAATPLAIFEAARAGRIRKLFLQRPEATEDDLDKVDLLSIVLTRLTLQNQGEVVTLTKEEMPAPVPRIALLRY</sequence>
<dbReference type="RefSeq" id="WP_057768916.1">
    <property type="nucleotide sequence ID" value="NZ_JQAT01000002.1"/>
</dbReference>
<accession>A0A0R2FWA5</accession>
<dbReference type="PATRIC" id="fig|81857.3.peg.1151"/>
<proteinExistence type="predicted"/>
<name>A0A0R2FWA5_9LACO</name>
<evidence type="ECO:0000313" key="3">
    <source>
        <dbReference type="EMBL" id="KRN32655.1"/>
    </source>
</evidence>
<dbReference type="Pfam" id="PF18848">
    <property type="entry name" value="baeRF_family6"/>
    <property type="match status" value="1"/>
</dbReference>
<dbReference type="InterPro" id="IPR040628">
    <property type="entry name" value="BaeRF_family6"/>
</dbReference>
<evidence type="ECO:0000259" key="1">
    <source>
        <dbReference type="Pfam" id="PF18848"/>
    </source>
</evidence>
<dbReference type="EMBL" id="JQAZ01000002">
    <property type="protein sequence ID" value="KRN32655.1"/>
    <property type="molecule type" value="Genomic_DNA"/>
</dbReference>
<protein>
    <recommendedName>
        <fullName evidence="1">Bacterial archaeo-eukaryotic release factor family 6 domain-containing protein</fullName>
    </recommendedName>
</protein>
<organism evidence="3 4">
    <name type="scientific">Lactobacillus selangorensis</name>
    <dbReference type="NCBI Taxonomy" id="81857"/>
    <lineage>
        <taxon>Bacteria</taxon>
        <taxon>Bacillati</taxon>
        <taxon>Bacillota</taxon>
        <taxon>Bacilli</taxon>
        <taxon>Lactobacillales</taxon>
        <taxon>Lactobacillaceae</taxon>
        <taxon>Lactobacillus</taxon>
    </lineage>
</organism>
<dbReference type="Proteomes" id="UP000051645">
    <property type="component" value="Unassembled WGS sequence"/>
</dbReference>
<gene>
    <name evidence="2" type="ORF">IV38_GL001145</name>
    <name evidence="3" type="ORF">IV40_GL000708</name>
</gene>
<evidence type="ECO:0000313" key="2">
    <source>
        <dbReference type="EMBL" id="KRN28935.1"/>
    </source>
</evidence>
<reference evidence="4 5" key="1">
    <citation type="journal article" date="2015" name="Genome Announc.">
        <title>Expanding the biotechnology potential of lactobacilli through comparative genomics of 213 strains and associated genera.</title>
        <authorList>
            <person name="Sun Z."/>
            <person name="Harris H.M."/>
            <person name="McCann A."/>
            <person name="Guo C."/>
            <person name="Argimon S."/>
            <person name="Zhang W."/>
            <person name="Yang X."/>
            <person name="Jeffery I.B."/>
            <person name="Cooney J.C."/>
            <person name="Kagawa T.F."/>
            <person name="Liu W."/>
            <person name="Song Y."/>
            <person name="Salvetti E."/>
            <person name="Wrobel A."/>
            <person name="Rasinkangas P."/>
            <person name="Parkhill J."/>
            <person name="Rea M.C."/>
            <person name="O'Sullivan O."/>
            <person name="Ritari J."/>
            <person name="Douillard F.P."/>
            <person name="Paul Ross R."/>
            <person name="Yang R."/>
            <person name="Briner A.E."/>
            <person name="Felis G.E."/>
            <person name="de Vos W.M."/>
            <person name="Barrangou R."/>
            <person name="Klaenhammer T.R."/>
            <person name="Caufield P.W."/>
            <person name="Cui Y."/>
            <person name="Zhang H."/>
            <person name="O'Toole P.W."/>
        </authorList>
    </citation>
    <scope>NUCLEOTIDE SEQUENCE [LARGE SCALE GENOMIC DNA]</scope>
    <source>
        <strain evidence="2 5">ATCC BAA-66</strain>
        <strain evidence="3 4">DSM 13344</strain>
    </source>
</reference>
<feature type="domain" description="Bacterial archaeo-eukaryotic release factor family 6" evidence="1">
    <location>
        <begin position="127"/>
        <end position="272"/>
    </location>
</feature>
<evidence type="ECO:0000313" key="5">
    <source>
        <dbReference type="Proteomes" id="UP000051751"/>
    </source>
</evidence>
<evidence type="ECO:0000313" key="4">
    <source>
        <dbReference type="Proteomes" id="UP000051645"/>
    </source>
</evidence>
<dbReference type="OrthoDB" id="4393931at2"/>